<name>A0A6J5LLK8_9CAUD</name>
<evidence type="ECO:0000313" key="1">
    <source>
        <dbReference type="EMBL" id="CAB4134253.1"/>
    </source>
</evidence>
<organism evidence="1">
    <name type="scientific">uncultured Caudovirales phage</name>
    <dbReference type="NCBI Taxonomy" id="2100421"/>
    <lineage>
        <taxon>Viruses</taxon>
        <taxon>Duplodnaviria</taxon>
        <taxon>Heunggongvirae</taxon>
        <taxon>Uroviricota</taxon>
        <taxon>Caudoviricetes</taxon>
        <taxon>Peduoviridae</taxon>
        <taxon>Maltschvirus</taxon>
        <taxon>Maltschvirus maltsch</taxon>
    </lineage>
</organism>
<gene>
    <name evidence="1" type="ORF">UFOVP266_37</name>
</gene>
<proteinExistence type="predicted"/>
<protein>
    <submittedName>
        <fullName evidence="1">Uncharacterized protein</fullName>
    </submittedName>
</protein>
<accession>A0A6J5LLK8</accession>
<dbReference type="InterPro" id="IPR011604">
    <property type="entry name" value="PDDEXK-like_dom_sf"/>
</dbReference>
<dbReference type="InterPro" id="IPR021229">
    <property type="entry name" value="DUF2800"/>
</dbReference>
<dbReference type="EMBL" id="LR796280">
    <property type="protein sequence ID" value="CAB4134253.1"/>
    <property type="molecule type" value="Genomic_DNA"/>
</dbReference>
<dbReference type="Pfam" id="PF10926">
    <property type="entry name" value="DUF2800"/>
    <property type="match status" value="1"/>
</dbReference>
<reference evidence="1" key="1">
    <citation type="submission" date="2020-04" db="EMBL/GenBank/DDBJ databases">
        <authorList>
            <person name="Chiriac C."/>
            <person name="Salcher M."/>
            <person name="Ghai R."/>
            <person name="Kavagutti S V."/>
        </authorList>
    </citation>
    <scope>NUCLEOTIDE SEQUENCE</scope>
</reference>
<sequence length="378" mass="41353">MQHSNIVGGSTAKRVIACPGSVALVAKMPPKPSSKYADEGTLLHEVIAEVVDKAVDPRQFLGRKYEGITLTQDLMDAKLLPALKILDEIDPETKMDVAVETRVGFGEDLLPGVFGSTDLLGRIANRAYVIDWKFGDGVRVQAEENPQLLFYAAAAMRTPSVNWVFDGADEIECIIIQPKHGVSRWVTTPARVKEFEVDLVRAVKTAMQPDAPLAHGDHCRWCAAKPVCPVMTGAVDRALATQLKSLDAPTIGKYLANADLLEDWIKDLRSLATQMLENSTPVPGYKLVPKRATRQWVDETEVVHWLDGKGVEPNEMYTKELLSPSQMEKVLKKKKLALPNELVVGVSTGTTLATEDDPRPAVLQIGQQMVAALSKIGV</sequence>
<dbReference type="Gene3D" id="3.90.320.10">
    <property type="match status" value="1"/>
</dbReference>